<proteinExistence type="predicted"/>
<dbReference type="EMBL" id="CAMGYJ010000008">
    <property type="protein sequence ID" value="CAI0469464.1"/>
    <property type="molecule type" value="Genomic_DNA"/>
</dbReference>
<gene>
    <name evidence="1" type="ORF">LITE_LOCUS38177</name>
</gene>
<organism evidence="1 2">
    <name type="scientific">Linum tenue</name>
    <dbReference type="NCBI Taxonomy" id="586396"/>
    <lineage>
        <taxon>Eukaryota</taxon>
        <taxon>Viridiplantae</taxon>
        <taxon>Streptophyta</taxon>
        <taxon>Embryophyta</taxon>
        <taxon>Tracheophyta</taxon>
        <taxon>Spermatophyta</taxon>
        <taxon>Magnoliopsida</taxon>
        <taxon>eudicotyledons</taxon>
        <taxon>Gunneridae</taxon>
        <taxon>Pentapetalae</taxon>
        <taxon>rosids</taxon>
        <taxon>fabids</taxon>
        <taxon>Malpighiales</taxon>
        <taxon>Linaceae</taxon>
        <taxon>Linum</taxon>
    </lineage>
</organism>
<evidence type="ECO:0000313" key="2">
    <source>
        <dbReference type="Proteomes" id="UP001154282"/>
    </source>
</evidence>
<sequence length="85" mass="9206">MGHGEGTLYRGLWLCKICDLCFPRGYRRHMDAHYQQVATDTSNKAEKPAAGAGKSTTGFGVSFASTSNLKAGTEQAPGKYSFLCR</sequence>
<dbReference type="AlphaFoldDB" id="A0AAV0PEH7"/>
<protein>
    <submittedName>
        <fullName evidence="1">Uncharacterized protein</fullName>
    </submittedName>
</protein>
<evidence type="ECO:0000313" key="1">
    <source>
        <dbReference type="EMBL" id="CAI0469464.1"/>
    </source>
</evidence>
<accession>A0AAV0PEH7</accession>
<keyword evidence="2" id="KW-1185">Reference proteome</keyword>
<reference evidence="1" key="1">
    <citation type="submission" date="2022-08" db="EMBL/GenBank/DDBJ databases">
        <authorList>
            <person name="Gutierrez-Valencia J."/>
        </authorList>
    </citation>
    <scope>NUCLEOTIDE SEQUENCE</scope>
</reference>
<name>A0AAV0PEH7_9ROSI</name>
<comment type="caution">
    <text evidence="1">The sequence shown here is derived from an EMBL/GenBank/DDBJ whole genome shotgun (WGS) entry which is preliminary data.</text>
</comment>
<dbReference type="Proteomes" id="UP001154282">
    <property type="component" value="Unassembled WGS sequence"/>
</dbReference>